<dbReference type="Ensembl" id="ENSFHET00000019773.1">
    <property type="protein sequence ID" value="ENSFHEP00000029323.1"/>
    <property type="gene ID" value="ENSFHEG00000013976.1"/>
</dbReference>
<feature type="compositionally biased region" description="Low complexity" evidence="6">
    <location>
        <begin position="47"/>
        <end position="56"/>
    </location>
</feature>
<evidence type="ECO:0000256" key="7">
    <source>
        <dbReference type="SAM" id="SignalP"/>
    </source>
</evidence>
<evidence type="ECO:0000256" key="1">
    <source>
        <dbReference type="ARBA" id="ARBA00004613"/>
    </source>
</evidence>
<organism evidence="8 9">
    <name type="scientific">Fundulus heteroclitus</name>
    <name type="common">Killifish</name>
    <name type="synonym">Mummichog</name>
    <dbReference type="NCBI Taxonomy" id="8078"/>
    <lineage>
        <taxon>Eukaryota</taxon>
        <taxon>Metazoa</taxon>
        <taxon>Chordata</taxon>
        <taxon>Craniata</taxon>
        <taxon>Vertebrata</taxon>
        <taxon>Euteleostomi</taxon>
        <taxon>Actinopterygii</taxon>
        <taxon>Neopterygii</taxon>
        <taxon>Teleostei</taxon>
        <taxon>Neoteleostei</taxon>
        <taxon>Acanthomorphata</taxon>
        <taxon>Ovalentaria</taxon>
        <taxon>Atherinomorphae</taxon>
        <taxon>Cyprinodontiformes</taxon>
        <taxon>Fundulidae</taxon>
        <taxon>Fundulus</taxon>
    </lineage>
</organism>
<feature type="region of interest" description="Disordered" evidence="6">
    <location>
        <begin position="44"/>
        <end position="65"/>
    </location>
</feature>
<keyword evidence="7" id="KW-0732">Signal</keyword>
<dbReference type="GO" id="GO:0005576">
    <property type="term" value="C:extracellular region"/>
    <property type="evidence" value="ECO:0007669"/>
    <property type="project" value="UniProtKB-SubCell"/>
</dbReference>
<dbReference type="AlphaFoldDB" id="A0A3Q2QNI0"/>
<evidence type="ECO:0000256" key="4">
    <source>
        <dbReference type="ARBA" id="ARBA00022529"/>
    </source>
</evidence>
<evidence type="ECO:0000313" key="8">
    <source>
        <dbReference type="Ensembl" id="ENSFHEP00000029323.1"/>
    </source>
</evidence>
<accession>A0A3Q2QNI0</accession>
<keyword evidence="5" id="KW-0044">Antibiotic</keyword>
<reference evidence="8" key="2">
    <citation type="submission" date="2025-09" db="UniProtKB">
        <authorList>
            <consortium name="Ensembl"/>
        </authorList>
    </citation>
    <scope>IDENTIFICATION</scope>
</reference>
<keyword evidence="3" id="KW-0964">Secreted</keyword>
<feature type="signal peptide" evidence="7">
    <location>
        <begin position="1"/>
        <end position="17"/>
    </location>
</feature>
<dbReference type="Proteomes" id="UP000265000">
    <property type="component" value="Unplaced"/>
</dbReference>
<keyword evidence="9" id="KW-1185">Reference proteome</keyword>
<dbReference type="Pfam" id="PF08107">
    <property type="entry name" value="Antimicrobial12"/>
    <property type="match status" value="1"/>
</dbReference>
<keyword evidence="4" id="KW-0929">Antimicrobial</keyword>
<dbReference type="InterPro" id="IPR012515">
    <property type="entry name" value="Antimicrobial12"/>
</dbReference>
<protein>
    <submittedName>
        <fullName evidence="8">Uncharacterized protein</fullName>
    </submittedName>
</protein>
<comment type="subcellular location">
    <subcellularLocation>
        <location evidence="1">Secreted</location>
    </subcellularLocation>
</comment>
<evidence type="ECO:0000256" key="6">
    <source>
        <dbReference type="SAM" id="MobiDB-lite"/>
    </source>
</evidence>
<sequence>MKLVAIFLVASLVVLMAEPGDCFLRKLWKGIKAVYKGAKQGYNGYSQQDMQDQQAPDNPPPPYKR</sequence>
<evidence type="ECO:0000256" key="3">
    <source>
        <dbReference type="ARBA" id="ARBA00022525"/>
    </source>
</evidence>
<dbReference type="GeneTree" id="ENSGT01110000267389"/>
<evidence type="ECO:0000313" key="9">
    <source>
        <dbReference type="Proteomes" id="UP000265000"/>
    </source>
</evidence>
<comment type="similarity">
    <text evidence="2">Belongs to the pleurocidin family.</text>
</comment>
<evidence type="ECO:0000256" key="5">
    <source>
        <dbReference type="ARBA" id="ARBA00023022"/>
    </source>
</evidence>
<feature type="chain" id="PRO_5018571253" evidence="7">
    <location>
        <begin position="18"/>
        <end position="65"/>
    </location>
</feature>
<evidence type="ECO:0000256" key="2">
    <source>
        <dbReference type="ARBA" id="ARBA00007419"/>
    </source>
</evidence>
<name>A0A3Q2QNI0_FUNHE</name>
<dbReference type="GO" id="GO:0042742">
    <property type="term" value="P:defense response to bacterium"/>
    <property type="evidence" value="ECO:0007669"/>
    <property type="project" value="UniProtKB-KW"/>
</dbReference>
<reference evidence="8" key="1">
    <citation type="submission" date="2025-08" db="UniProtKB">
        <authorList>
            <consortium name="Ensembl"/>
        </authorList>
    </citation>
    <scope>IDENTIFICATION</scope>
</reference>
<proteinExistence type="inferred from homology"/>